<feature type="domain" description="HD-GYP" evidence="4">
    <location>
        <begin position="347"/>
        <end position="543"/>
    </location>
</feature>
<dbReference type="Pfam" id="PF13487">
    <property type="entry name" value="HD_5"/>
    <property type="match status" value="1"/>
</dbReference>
<dbReference type="PROSITE" id="PS51832">
    <property type="entry name" value="HD_GYP"/>
    <property type="match status" value="1"/>
</dbReference>
<dbReference type="SMART" id="SM00448">
    <property type="entry name" value="REC"/>
    <property type="match status" value="1"/>
</dbReference>
<dbReference type="Proteomes" id="UP000295781">
    <property type="component" value="Chromosome"/>
</dbReference>
<gene>
    <name evidence="5" type="primary">ompR</name>
    <name evidence="5" type="ORF">SOCEGT47_004830</name>
</gene>
<dbReference type="CDD" id="cd00156">
    <property type="entry name" value="REC"/>
    <property type="match status" value="1"/>
</dbReference>
<dbReference type="AlphaFoldDB" id="A0A4P2PU67"/>
<reference evidence="5 6" key="1">
    <citation type="submission" date="2015-09" db="EMBL/GenBank/DDBJ databases">
        <title>Sorangium comparison.</title>
        <authorList>
            <person name="Zaburannyi N."/>
            <person name="Bunk B."/>
            <person name="Overmann J."/>
            <person name="Mueller R."/>
        </authorList>
    </citation>
    <scope>NUCLEOTIDE SEQUENCE [LARGE SCALE GENOMIC DNA]</scope>
    <source>
        <strain evidence="5 6">So ceGT47</strain>
    </source>
</reference>
<evidence type="ECO:0000259" key="3">
    <source>
        <dbReference type="PROSITE" id="PS50110"/>
    </source>
</evidence>
<dbReference type="Pfam" id="PF05157">
    <property type="entry name" value="MshEN"/>
    <property type="match status" value="1"/>
</dbReference>
<dbReference type="InterPro" id="IPR052020">
    <property type="entry name" value="Cyclic_di-GMP/3'3'-cGAMP_PDE"/>
</dbReference>
<dbReference type="PROSITE" id="PS50110">
    <property type="entry name" value="RESPONSE_REGULATORY"/>
    <property type="match status" value="1"/>
</dbReference>
<dbReference type="InterPro" id="IPR001789">
    <property type="entry name" value="Sig_transdc_resp-reg_receiver"/>
</dbReference>
<sequence length="777" mass="84664">MASVQGLNQRIADRLVLEGRITPDDHRRAVEYAMRMRGRIEDAIIELDILNEAELLKFIATVHNTRFVSTEKLSKAIIEPRVLAKVSAITATLHGVFPVLLDERNTTLSVATADPDNDVALHEIRLAAGVRDVRAIVARPAAVRAAIAYHYRGDTTAFNALSRPVSSFDEILYNNSNNPFERASIPHERMSMTHVPAMHPQPMHTQPVHAPPMHTQPVHAPPMHGQPMHAQPVHGQPVQAQPLHAQPMQAQPLHAQAMHAPPMQAQPLHAQPVQAPPMHTQAMHAQASAPLPAAIVAAPPAPAVMKAPSAPPRGNVAGPTPTPVPPSPGLQPQATPAPVAAPPHPTTSHAYVETLNVLVSLLENNRQDLRGHSSTVARIVRKLCERIGLPPTTVASYVASAYLHDLGKNGPYHLTALNVAEYEGHRLAATKSVDLPAHLMESVGLLQEVVSAISLMYERYDGSGFPDGLSGKEIPLGARILAVADTYADLTQNPRNPYRKALRPPEACDVLAQYRGTIFDPNIVDLFRQVMTGDDMRAKLLADRHQALIVDPDPEETTVLELRLLEQGFEVSIARNVAQARRELETKEIEVVVSEIDLEEPDAGLTLRADALKLGFGRDKTWVILTAKTDRQTAQRAFDLGVDDFVSKPASTDVMAAKLRQLIERRSSTTTPRGVSGSLAEMGLPDMIQILWHGRKTCALKIQANSMAGEIHFADGQVVHALWAGAQGEDAFYKMLTLREGDFRLDPNFSPGTRSITASPEALLLEGMRRLDEGTLS</sequence>
<dbReference type="InterPro" id="IPR025497">
    <property type="entry name" value="PatA-like_N"/>
</dbReference>
<dbReference type="GO" id="GO:0000160">
    <property type="term" value="P:phosphorelay signal transduction system"/>
    <property type="evidence" value="ECO:0007669"/>
    <property type="project" value="InterPro"/>
</dbReference>
<evidence type="ECO:0000259" key="4">
    <source>
        <dbReference type="PROSITE" id="PS51832"/>
    </source>
</evidence>
<dbReference type="PANTHER" id="PTHR45228">
    <property type="entry name" value="CYCLIC DI-GMP PHOSPHODIESTERASE TM_0186-RELATED"/>
    <property type="match status" value="1"/>
</dbReference>
<protein>
    <submittedName>
        <fullName evidence="5">Transcriptional regulator</fullName>
    </submittedName>
</protein>
<dbReference type="InterPro" id="IPR003607">
    <property type="entry name" value="HD/PDEase_dom"/>
</dbReference>
<dbReference type="CDD" id="cd00077">
    <property type="entry name" value="HDc"/>
    <property type="match status" value="1"/>
</dbReference>
<dbReference type="EMBL" id="CP012670">
    <property type="protein sequence ID" value="AUX20021.1"/>
    <property type="molecule type" value="Genomic_DNA"/>
</dbReference>
<evidence type="ECO:0000313" key="6">
    <source>
        <dbReference type="Proteomes" id="UP000295781"/>
    </source>
</evidence>
<dbReference type="Gene3D" id="3.30.300.160">
    <property type="entry name" value="Type II secretion system, protein E, N-terminal domain"/>
    <property type="match status" value="1"/>
</dbReference>
<evidence type="ECO:0000256" key="2">
    <source>
        <dbReference type="SAM" id="MobiDB-lite"/>
    </source>
</evidence>
<comment type="caution">
    <text evidence="1">Lacks conserved residue(s) required for the propagation of feature annotation.</text>
</comment>
<dbReference type="SUPFAM" id="SSF109604">
    <property type="entry name" value="HD-domain/PDEase-like"/>
    <property type="match status" value="1"/>
</dbReference>
<dbReference type="InterPro" id="IPR011006">
    <property type="entry name" value="CheY-like_superfamily"/>
</dbReference>
<dbReference type="OrthoDB" id="5478932at2"/>
<dbReference type="Pfam" id="PF14332">
    <property type="entry name" value="DUF4388"/>
    <property type="match status" value="1"/>
</dbReference>
<dbReference type="InterPro" id="IPR037522">
    <property type="entry name" value="HD_GYP_dom"/>
</dbReference>
<dbReference type="SUPFAM" id="SSF160246">
    <property type="entry name" value="EspE N-terminal domain-like"/>
    <property type="match status" value="1"/>
</dbReference>
<feature type="compositionally biased region" description="Pro residues" evidence="2">
    <location>
        <begin position="320"/>
        <end position="329"/>
    </location>
</feature>
<evidence type="ECO:0000313" key="5">
    <source>
        <dbReference type="EMBL" id="AUX20021.1"/>
    </source>
</evidence>
<dbReference type="RefSeq" id="WP_129344902.1">
    <property type="nucleotide sequence ID" value="NZ_CP012670.1"/>
</dbReference>
<proteinExistence type="predicted"/>
<feature type="domain" description="Response regulatory" evidence="3">
    <location>
        <begin position="546"/>
        <end position="663"/>
    </location>
</feature>
<accession>A0A4P2PU67</accession>
<dbReference type="Gene3D" id="3.40.50.2300">
    <property type="match status" value="1"/>
</dbReference>
<evidence type="ECO:0000256" key="1">
    <source>
        <dbReference type="PROSITE-ProRule" id="PRU00169"/>
    </source>
</evidence>
<organism evidence="5 6">
    <name type="scientific">Sorangium cellulosum</name>
    <name type="common">Polyangium cellulosum</name>
    <dbReference type="NCBI Taxonomy" id="56"/>
    <lineage>
        <taxon>Bacteria</taxon>
        <taxon>Pseudomonadati</taxon>
        <taxon>Myxococcota</taxon>
        <taxon>Polyangia</taxon>
        <taxon>Polyangiales</taxon>
        <taxon>Polyangiaceae</taxon>
        <taxon>Sorangium</taxon>
    </lineage>
</organism>
<name>A0A4P2PU67_SORCE</name>
<dbReference type="Pfam" id="PF00072">
    <property type="entry name" value="Response_reg"/>
    <property type="match status" value="1"/>
</dbReference>
<feature type="region of interest" description="Disordered" evidence="2">
    <location>
        <begin position="306"/>
        <end position="344"/>
    </location>
</feature>
<dbReference type="InterPro" id="IPR007831">
    <property type="entry name" value="T2SS_GspE_N"/>
</dbReference>
<dbReference type="Gene3D" id="1.10.3210.10">
    <property type="entry name" value="Hypothetical protein af1432"/>
    <property type="match status" value="1"/>
</dbReference>
<dbReference type="InterPro" id="IPR037257">
    <property type="entry name" value="T2SS_E_N_sf"/>
</dbReference>
<dbReference type="SUPFAM" id="SSF52172">
    <property type="entry name" value="CheY-like"/>
    <property type="match status" value="1"/>
</dbReference>